<gene>
    <name evidence="3" type="ORF">A176_006557</name>
</gene>
<protein>
    <submittedName>
        <fullName evidence="3">MOSC domain protein</fullName>
    </submittedName>
</protein>
<dbReference type="PROSITE" id="PS51340">
    <property type="entry name" value="MOSC"/>
    <property type="match status" value="1"/>
</dbReference>
<dbReference type="GO" id="GO:0030151">
    <property type="term" value="F:molybdenum ion binding"/>
    <property type="evidence" value="ECO:0007669"/>
    <property type="project" value="InterPro"/>
</dbReference>
<evidence type="ECO:0000313" key="4">
    <source>
        <dbReference type="Proteomes" id="UP000009026"/>
    </source>
</evidence>
<feature type="region of interest" description="Disordered" evidence="1">
    <location>
        <begin position="215"/>
        <end position="237"/>
    </location>
</feature>
<dbReference type="PATRIC" id="fig|1297742.4.peg.6646"/>
<dbReference type="eggNOG" id="COG2258">
    <property type="taxonomic scope" value="Bacteria"/>
</dbReference>
<evidence type="ECO:0000256" key="1">
    <source>
        <dbReference type="SAM" id="MobiDB-lite"/>
    </source>
</evidence>
<dbReference type="OrthoDB" id="9786134at2"/>
<proteinExistence type="predicted"/>
<name>A0A0H4X7U4_9BACT</name>
<dbReference type="InterPro" id="IPR052353">
    <property type="entry name" value="Benzoxazolinone_Detox_Enz"/>
</dbReference>
<evidence type="ECO:0000313" key="3">
    <source>
        <dbReference type="EMBL" id="AKQ69645.1"/>
    </source>
</evidence>
<dbReference type="AlphaFoldDB" id="A0A0H4X7U4"/>
<evidence type="ECO:0000259" key="2">
    <source>
        <dbReference type="PROSITE" id="PS51340"/>
    </source>
</evidence>
<sequence>MDTSVTRILSLRVGMPRELGVPGASAPMERPWTSAIFKDPVTGPVWLSATGLAGDGQADRKVHGGPEKAVLAYPLSHYDFWREHLARDDIGPGAFGENWVFSHGTEADICIGDVLRVGQARVQVSQPRQPCWKPARRWERRDLALLLQQTGRTGWYYRVLEEGLVQAGDTLALLERPFPAFTVAFANHAMHAQAPEAAAALANCPLLTTNWRDSLRRRSQGNRGNDRPRLLGPNEDA</sequence>
<dbReference type="InterPro" id="IPR011037">
    <property type="entry name" value="Pyrv_Knase-like_insert_dom_sf"/>
</dbReference>
<reference evidence="3 4" key="1">
    <citation type="journal article" date="2016" name="PLoS ONE">
        <title>Complete Genome Sequence and Comparative Genomics of a Novel Myxobacterium Myxococcus hansupus.</title>
        <authorList>
            <person name="Sharma G."/>
            <person name="Narwani T."/>
            <person name="Subramanian S."/>
        </authorList>
    </citation>
    <scope>NUCLEOTIDE SEQUENCE [LARGE SCALE GENOMIC DNA]</scope>
    <source>
        <strain evidence="4">mixupus</strain>
    </source>
</reference>
<dbReference type="Pfam" id="PF03473">
    <property type="entry name" value="MOSC"/>
    <property type="match status" value="1"/>
</dbReference>
<dbReference type="RefSeq" id="WP_002636206.1">
    <property type="nucleotide sequence ID" value="NZ_CP012109.1"/>
</dbReference>
<dbReference type="GO" id="GO:0030170">
    <property type="term" value="F:pyridoxal phosphate binding"/>
    <property type="evidence" value="ECO:0007669"/>
    <property type="project" value="InterPro"/>
</dbReference>
<dbReference type="InterPro" id="IPR005302">
    <property type="entry name" value="MoCF_Sase_C"/>
</dbReference>
<dbReference type="SUPFAM" id="SSF50800">
    <property type="entry name" value="PK beta-barrel domain-like"/>
    <property type="match status" value="1"/>
</dbReference>
<dbReference type="PANTHER" id="PTHR30212">
    <property type="entry name" value="PROTEIN YIIM"/>
    <property type="match status" value="1"/>
</dbReference>
<dbReference type="STRING" id="1297742.A176_006557"/>
<dbReference type="PANTHER" id="PTHR30212:SF2">
    <property type="entry name" value="PROTEIN YIIM"/>
    <property type="match status" value="1"/>
</dbReference>
<dbReference type="Proteomes" id="UP000009026">
    <property type="component" value="Chromosome"/>
</dbReference>
<dbReference type="EMBL" id="CP012109">
    <property type="protein sequence ID" value="AKQ69645.1"/>
    <property type="molecule type" value="Genomic_DNA"/>
</dbReference>
<accession>A0A0H4X7U4</accession>
<dbReference type="Gene3D" id="2.40.33.20">
    <property type="entry name" value="PK beta-barrel domain-like"/>
    <property type="match status" value="1"/>
</dbReference>
<keyword evidence="4" id="KW-1185">Reference proteome</keyword>
<organism evidence="3 4">
    <name type="scientific">Pseudomyxococcus hansupus</name>
    <dbReference type="NCBI Taxonomy" id="1297742"/>
    <lineage>
        <taxon>Bacteria</taxon>
        <taxon>Pseudomonadati</taxon>
        <taxon>Myxococcota</taxon>
        <taxon>Myxococcia</taxon>
        <taxon>Myxococcales</taxon>
        <taxon>Cystobacterineae</taxon>
        <taxon>Myxococcaceae</taxon>
        <taxon>Pseudomyxococcus</taxon>
    </lineage>
</organism>
<dbReference type="GO" id="GO:0003824">
    <property type="term" value="F:catalytic activity"/>
    <property type="evidence" value="ECO:0007669"/>
    <property type="project" value="InterPro"/>
</dbReference>
<feature type="domain" description="MOSC" evidence="2">
    <location>
        <begin position="39"/>
        <end position="174"/>
    </location>
</feature>
<dbReference type="KEGG" id="mym:A176_006557"/>